<evidence type="ECO:0000259" key="6">
    <source>
        <dbReference type="Pfam" id="PF03070"/>
    </source>
</evidence>
<name>A0ABU5N7M8_9MICO</name>
<dbReference type="EMBL" id="JAWJYN010000002">
    <property type="protein sequence ID" value="MDZ8162067.1"/>
    <property type="molecule type" value="Genomic_DNA"/>
</dbReference>
<dbReference type="EC" id="2.7.1.49" evidence="8"/>
<comment type="catalytic activity">
    <reaction evidence="2">
        <text>4-amino-2-methyl-5-(phosphooxymethyl)pyrimidine + ATP = 4-amino-2-methyl-5-(diphosphooxymethyl)pyrimidine + ADP</text>
        <dbReference type="Rhea" id="RHEA:19893"/>
        <dbReference type="ChEBI" id="CHEBI:30616"/>
        <dbReference type="ChEBI" id="CHEBI:57841"/>
        <dbReference type="ChEBI" id="CHEBI:58354"/>
        <dbReference type="ChEBI" id="CHEBI:456216"/>
        <dbReference type="EC" id="2.7.4.7"/>
    </reaction>
</comment>
<evidence type="ECO:0000256" key="3">
    <source>
        <dbReference type="ARBA" id="ARBA00003848"/>
    </source>
</evidence>
<protein>
    <submittedName>
        <fullName evidence="8">Bifunctional hydroxymethylpyrimidine kinase/phosphomethylpyrimidine kinase</fullName>
        <ecNumber evidence="8">2.7.1.49</ecNumber>
        <ecNumber evidence="8">2.7.4.7</ecNumber>
    </submittedName>
</protein>
<gene>
    <name evidence="8" type="ORF">R2Q92_09450</name>
</gene>
<evidence type="ECO:0000256" key="5">
    <source>
        <dbReference type="ARBA" id="ARBA00022977"/>
    </source>
</evidence>
<feature type="domain" description="Thiaminase-2/PQQC" evidence="6">
    <location>
        <begin position="310"/>
        <end position="489"/>
    </location>
</feature>
<dbReference type="InterPro" id="IPR029056">
    <property type="entry name" value="Ribokinase-like"/>
</dbReference>
<evidence type="ECO:0000256" key="1">
    <source>
        <dbReference type="ARBA" id="ARBA00000151"/>
    </source>
</evidence>
<dbReference type="NCBIfam" id="NF011301">
    <property type="entry name" value="PRK14713.1"/>
    <property type="match status" value="1"/>
</dbReference>
<proteinExistence type="predicted"/>
<dbReference type="InterPro" id="IPR013749">
    <property type="entry name" value="PM/HMP-P_kinase-1"/>
</dbReference>
<dbReference type="NCBIfam" id="TIGR00097">
    <property type="entry name" value="HMP-P_kinase"/>
    <property type="match status" value="1"/>
</dbReference>
<keyword evidence="9" id="KW-1185">Reference proteome</keyword>
<keyword evidence="8" id="KW-0808">Transferase</keyword>
<dbReference type="CDD" id="cd01169">
    <property type="entry name" value="HMPP_kinase"/>
    <property type="match status" value="1"/>
</dbReference>
<dbReference type="Pfam" id="PF08543">
    <property type="entry name" value="Phos_pyr_kin"/>
    <property type="match status" value="1"/>
</dbReference>
<dbReference type="PANTHER" id="PTHR20858:SF17">
    <property type="entry name" value="HYDROXYMETHYLPYRIMIDINE_PHOSPHOMETHYLPYRIMIDINE KINASE THI20-RELATED"/>
    <property type="match status" value="1"/>
</dbReference>
<dbReference type="InterPro" id="IPR004399">
    <property type="entry name" value="HMP/HMP-P_kinase_dom"/>
</dbReference>
<evidence type="ECO:0000313" key="9">
    <source>
        <dbReference type="Proteomes" id="UP001291912"/>
    </source>
</evidence>
<dbReference type="SUPFAM" id="SSF53613">
    <property type="entry name" value="Ribokinase-like"/>
    <property type="match status" value="1"/>
</dbReference>
<evidence type="ECO:0000259" key="7">
    <source>
        <dbReference type="Pfam" id="PF08543"/>
    </source>
</evidence>
<keyword evidence="8" id="KW-0418">Kinase</keyword>
<organism evidence="8 9">
    <name type="scientific">Microbacterium aquimaris</name>
    <dbReference type="NCBI Taxonomy" id="459816"/>
    <lineage>
        <taxon>Bacteria</taxon>
        <taxon>Bacillati</taxon>
        <taxon>Actinomycetota</taxon>
        <taxon>Actinomycetes</taxon>
        <taxon>Micrococcales</taxon>
        <taxon>Microbacteriaceae</taxon>
        <taxon>Microbacterium</taxon>
    </lineage>
</organism>
<dbReference type="Proteomes" id="UP001291912">
    <property type="component" value="Unassembled WGS sequence"/>
</dbReference>
<dbReference type="CDD" id="cd19365">
    <property type="entry name" value="TenA_C-like"/>
    <property type="match status" value="1"/>
</dbReference>
<evidence type="ECO:0000256" key="4">
    <source>
        <dbReference type="ARBA" id="ARBA00004769"/>
    </source>
</evidence>
<accession>A0ABU5N7M8</accession>
<dbReference type="RefSeq" id="WP_322597596.1">
    <property type="nucleotide sequence ID" value="NZ_BAAAPT010000002.1"/>
</dbReference>
<reference evidence="8 9" key="1">
    <citation type="submission" date="2023-10" db="EMBL/GenBank/DDBJ databases">
        <title>Microbacterium xanthum sp. nov., isolated from seaweed.</title>
        <authorList>
            <person name="Lee S.D."/>
        </authorList>
    </citation>
    <scope>NUCLEOTIDE SEQUENCE [LARGE SCALE GENOMIC DNA]</scope>
    <source>
        <strain evidence="8 9">KCTC 19124</strain>
    </source>
</reference>
<evidence type="ECO:0000256" key="2">
    <source>
        <dbReference type="ARBA" id="ARBA00000565"/>
    </source>
</evidence>
<dbReference type="Gene3D" id="3.40.1190.20">
    <property type="match status" value="1"/>
</dbReference>
<dbReference type="Pfam" id="PF03070">
    <property type="entry name" value="TENA_THI-4"/>
    <property type="match status" value="1"/>
</dbReference>
<dbReference type="GO" id="GO:0008972">
    <property type="term" value="F:phosphomethylpyrimidine kinase activity"/>
    <property type="evidence" value="ECO:0007669"/>
    <property type="project" value="UniProtKB-EC"/>
</dbReference>
<dbReference type="GO" id="GO:0008902">
    <property type="term" value="F:hydroxymethylpyrimidine kinase activity"/>
    <property type="evidence" value="ECO:0007669"/>
    <property type="project" value="UniProtKB-EC"/>
</dbReference>
<feature type="domain" description="Pyridoxamine kinase/Phosphomethylpyrimidine kinase" evidence="7">
    <location>
        <begin position="11"/>
        <end position="258"/>
    </location>
</feature>
<comment type="pathway">
    <text evidence="4">Cofactor biosynthesis; thiamine diphosphate biosynthesis; 4-amino-2-methyl-5-diphosphomethylpyrimidine from 5-amino-1-(5-phospho-D-ribosyl)imidazole: step 3/3.</text>
</comment>
<keyword evidence="5" id="KW-0784">Thiamine biosynthesis</keyword>
<dbReference type="EC" id="2.7.4.7" evidence="8"/>
<dbReference type="PANTHER" id="PTHR20858">
    <property type="entry name" value="PHOSPHOMETHYLPYRIMIDINE KINASE"/>
    <property type="match status" value="1"/>
</dbReference>
<evidence type="ECO:0000313" key="8">
    <source>
        <dbReference type="EMBL" id="MDZ8162067.1"/>
    </source>
</evidence>
<comment type="function">
    <text evidence="3">Catalyzes the phosphorylation of hydroxymethylpyrimidine phosphate (HMP-P) to HMP-PP, and of HMP to HMP-P.</text>
</comment>
<dbReference type="InterPro" id="IPR004305">
    <property type="entry name" value="Thiaminase-2/PQQC"/>
</dbReference>
<dbReference type="Gene3D" id="1.20.910.10">
    <property type="entry name" value="Heme oxygenase-like"/>
    <property type="match status" value="1"/>
</dbReference>
<comment type="caution">
    <text evidence="8">The sequence shown here is derived from an EMBL/GenBank/DDBJ whole genome shotgun (WGS) entry which is preliminary data.</text>
</comment>
<sequence>MPRVLSIAGSDPSGGAGIHADLKSIGANGGYGMAVVTALTAQNTRGVTDVHVPPVAFLRGQLDTIAADITIDAVKIGMLGTTAVIDEVAVWLRAHPVPVVVLDPVMIATSGDRLLDADAEDALRRMLPLADAVTPNIPELAVIAGEPRAEGWTDALAQAQRVAARDGVVVIVKGGHLTGAEAPDAVVTADGVLTEIAGERIVTTSTHGTGCSLSSALATRYAATGDWAEALRQTKHWLHAAIEAGAALEVGEGHGPVDHFVALRDRAPHVAADEPAGSVGDPGSWGGGVFTAAAWARTRAVREAIDDVWFVRQLADGDLPAEDFAHYLRQDARYLRDYARMLARASTLAPTRDAQAFWADAVHGSLVAELDLHTTWLGGEPDIDPSAACRAYLEHLAASADRYETLVAALLPCFWIYIDIGRRLAPRATTGHPYREWLQTYSAPEFAAATRTAIGYVDDAAGAADGETRERMAVAFDAAAAFEYAFFAQRADDTVVRTPPMQVADR</sequence>
<dbReference type="SUPFAM" id="SSF48613">
    <property type="entry name" value="Heme oxygenase-like"/>
    <property type="match status" value="1"/>
</dbReference>
<comment type="catalytic activity">
    <reaction evidence="1">
        <text>4-amino-5-hydroxymethyl-2-methylpyrimidine + ATP = 4-amino-2-methyl-5-(phosphooxymethyl)pyrimidine + ADP + H(+)</text>
        <dbReference type="Rhea" id="RHEA:23096"/>
        <dbReference type="ChEBI" id="CHEBI:15378"/>
        <dbReference type="ChEBI" id="CHEBI:16892"/>
        <dbReference type="ChEBI" id="CHEBI:30616"/>
        <dbReference type="ChEBI" id="CHEBI:58354"/>
        <dbReference type="ChEBI" id="CHEBI:456216"/>
        <dbReference type="EC" id="2.7.1.49"/>
    </reaction>
</comment>
<dbReference type="InterPro" id="IPR016084">
    <property type="entry name" value="Haem_Oase-like_multi-hlx"/>
</dbReference>